<dbReference type="InterPro" id="IPR003694">
    <property type="entry name" value="NAD_synthase"/>
</dbReference>
<dbReference type="InterPro" id="IPR022310">
    <property type="entry name" value="NAD/GMP_synthase"/>
</dbReference>
<dbReference type="Proteomes" id="UP000501534">
    <property type="component" value="Chromosome"/>
</dbReference>
<evidence type="ECO:0000256" key="9">
    <source>
        <dbReference type="RuleBase" id="RU003811"/>
    </source>
</evidence>
<gene>
    <name evidence="7 11" type="primary">nadE</name>
    <name evidence="11" type="ORF">DSM104443_02622</name>
</gene>
<comment type="catalytic activity">
    <reaction evidence="7 8">
        <text>deamido-NAD(+) + L-glutamine + ATP + H2O = L-glutamate + AMP + diphosphate + NAD(+) + H(+)</text>
        <dbReference type="Rhea" id="RHEA:24384"/>
        <dbReference type="ChEBI" id="CHEBI:15377"/>
        <dbReference type="ChEBI" id="CHEBI:15378"/>
        <dbReference type="ChEBI" id="CHEBI:29985"/>
        <dbReference type="ChEBI" id="CHEBI:30616"/>
        <dbReference type="ChEBI" id="CHEBI:33019"/>
        <dbReference type="ChEBI" id="CHEBI:57540"/>
        <dbReference type="ChEBI" id="CHEBI:58359"/>
        <dbReference type="ChEBI" id="CHEBI:58437"/>
        <dbReference type="ChEBI" id="CHEBI:456215"/>
        <dbReference type="EC" id="6.3.5.1"/>
    </reaction>
</comment>
<dbReference type="NCBIfam" id="NF010588">
    <property type="entry name" value="PRK13981.1"/>
    <property type="match status" value="1"/>
</dbReference>
<keyword evidence="5 7" id="KW-0067">ATP-binding</keyword>
<proteinExistence type="inferred from homology"/>
<dbReference type="InterPro" id="IPR014445">
    <property type="entry name" value="Gln-dep_NAD_synthase"/>
</dbReference>
<dbReference type="Gene3D" id="3.60.110.10">
    <property type="entry name" value="Carbon-nitrogen hydrolase"/>
    <property type="match status" value="1"/>
</dbReference>
<dbReference type="NCBIfam" id="TIGR00552">
    <property type="entry name" value="nadE"/>
    <property type="match status" value="1"/>
</dbReference>
<feature type="binding site" evidence="7">
    <location>
        <position position="114"/>
    </location>
    <ligand>
        <name>L-glutamine</name>
        <dbReference type="ChEBI" id="CHEBI:58359"/>
    </ligand>
</feature>
<keyword evidence="12" id="KW-1185">Reference proteome</keyword>
<feature type="active site" description="Proton acceptor; for glutaminase activity" evidence="7">
    <location>
        <position position="41"/>
    </location>
</feature>
<comment type="pathway">
    <text evidence="1 7 8">Cofactor biosynthesis; NAD(+) biosynthesis; NAD(+) from deamido-NAD(+) (L-Gln route): step 1/1.</text>
</comment>
<dbReference type="PANTHER" id="PTHR23090">
    <property type="entry name" value="NH 3 /GLUTAMINE-DEPENDENT NAD + SYNTHETASE"/>
    <property type="match status" value="1"/>
</dbReference>
<feature type="binding site" evidence="7">
    <location>
        <position position="176"/>
    </location>
    <ligand>
        <name>L-glutamine</name>
        <dbReference type="ChEBI" id="CHEBI:58359"/>
    </ligand>
</feature>
<comment type="caution">
    <text evidence="7">Lacks conserved residue(s) required for the propagation of feature annotation.</text>
</comment>
<evidence type="ECO:0000256" key="1">
    <source>
        <dbReference type="ARBA" id="ARBA00005188"/>
    </source>
</evidence>
<feature type="binding site" evidence="7">
    <location>
        <position position="502"/>
    </location>
    <ligand>
        <name>deamido-NAD(+)</name>
        <dbReference type="ChEBI" id="CHEBI:58437"/>
        <note>ligand shared between two neighboring subunits</note>
    </ligand>
</feature>
<evidence type="ECO:0000256" key="5">
    <source>
        <dbReference type="ARBA" id="ARBA00022840"/>
    </source>
</evidence>
<dbReference type="RefSeq" id="WP_171092974.1">
    <property type="nucleotide sequence ID" value="NZ_CP053069.1"/>
</dbReference>
<organism evidence="11 12">
    <name type="scientific">Usitatibacter rugosus</name>
    <dbReference type="NCBI Taxonomy" id="2732067"/>
    <lineage>
        <taxon>Bacteria</taxon>
        <taxon>Pseudomonadati</taxon>
        <taxon>Pseudomonadota</taxon>
        <taxon>Betaproteobacteria</taxon>
        <taxon>Nitrosomonadales</taxon>
        <taxon>Usitatibacteraceae</taxon>
        <taxon>Usitatibacter</taxon>
    </lineage>
</organism>
<dbReference type="EC" id="6.3.5.1" evidence="7 8"/>
<comment type="similarity">
    <text evidence="9">Belongs to the NAD synthetase family.</text>
</comment>
<dbReference type="InterPro" id="IPR003010">
    <property type="entry name" value="C-N_Hydrolase"/>
</dbReference>
<dbReference type="GO" id="GO:0005524">
    <property type="term" value="F:ATP binding"/>
    <property type="evidence" value="ECO:0007669"/>
    <property type="project" value="UniProtKB-UniRule"/>
</dbReference>
<dbReference type="CDD" id="cd07570">
    <property type="entry name" value="GAT_Gln-NAD-synth"/>
    <property type="match status" value="1"/>
</dbReference>
<feature type="binding site" evidence="7">
    <location>
        <begin position="280"/>
        <end position="287"/>
    </location>
    <ligand>
        <name>ATP</name>
        <dbReference type="ChEBI" id="CHEBI:30616"/>
    </ligand>
</feature>
<dbReference type="UniPathway" id="UPA00253">
    <property type="reaction ID" value="UER00334"/>
</dbReference>
<accession>A0A6M4GYH4</accession>
<name>A0A6M4GYH4_9PROT</name>
<dbReference type="EMBL" id="CP053069">
    <property type="protein sequence ID" value="QJR11544.1"/>
    <property type="molecule type" value="Genomic_DNA"/>
</dbReference>
<dbReference type="InterPro" id="IPR036526">
    <property type="entry name" value="C-N_Hydrolase_sf"/>
</dbReference>
<keyword evidence="6 7" id="KW-0520">NAD</keyword>
<dbReference type="GO" id="GO:0003952">
    <property type="term" value="F:NAD+ synthase (glutamine-hydrolyzing) activity"/>
    <property type="evidence" value="ECO:0007669"/>
    <property type="project" value="UniProtKB-UniRule"/>
</dbReference>
<evidence type="ECO:0000256" key="7">
    <source>
        <dbReference type="HAMAP-Rule" id="MF_02090"/>
    </source>
</evidence>
<feature type="binding site" evidence="7">
    <location>
        <position position="170"/>
    </location>
    <ligand>
        <name>L-glutamine</name>
        <dbReference type="ChEBI" id="CHEBI:58359"/>
    </ligand>
</feature>
<dbReference type="PROSITE" id="PS50263">
    <property type="entry name" value="CN_HYDROLASE"/>
    <property type="match status" value="1"/>
</dbReference>
<feature type="domain" description="CN hydrolase" evidence="10">
    <location>
        <begin position="1"/>
        <end position="242"/>
    </location>
</feature>
<dbReference type="KEGG" id="uru:DSM104443_02622"/>
<keyword evidence="4 7" id="KW-0547">Nucleotide-binding</keyword>
<dbReference type="SUPFAM" id="SSF52402">
    <property type="entry name" value="Adenine nucleotide alpha hydrolases-like"/>
    <property type="match status" value="1"/>
</dbReference>
<dbReference type="FunFam" id="3.40.50.620:FF:000106">
    <property type="entry name" value="Glutamine-dependent NAD(+) synthetase"/>
    <property type="match status" value="1"/>
</dbReference>
<dbReference type="GO" id="GO:0004359">
    <property type="term" value="F:glutaminase activity"/>
    <property type="evidence" value="ECO:0007669"/>
    <property type="project" value="InterPro"/>
</dbReference>
<dbReference type="GO" id="GO:0005737">
    <property type="term" value="C:cytoplasm"/>
    <property type="evidence" value="ECO:0007669"/>
    <property type="project" value="InterPro"/>
</dbReference>
<evidence type="ECO:0000313" key="11">
    <source>
        <dbReference type="EMBL" id="QJR11544.1"/>
    </source>
</evidence>
<feature type="binding site" evidence="7">
    <location>
        <position position="363"/>
    </location>
    <ligand>
        <name>deamido-NAD(+)</name>
        <dbReference type="ChEBI" id="CHEBI:58437"/>
        <note>ligand shared between two neighboring subunits</note>
    </ligand>
</feature>
<protein>
    <recommendedName>
        <fullName evidence="7 8">Glutamine-dependent NAD(+) synthetase</fullName>
        <ecNumber evidence="7 8">6.3.5.1</ecNumber>
    </recommendedName>
    <alternativeName>
        <fullName evidence="7 8">NAD(+) synthase [glutamine-hydrolyzing]</fullName>
    </alternativeName>
</protein>
<evidence type="ECO:0000256" key="4">
    <source>
        <dbReference type="ARBA" id="ARBA00022741"/>
    </source>
</evidence>
<dbReference type="GO" id="GO:0008795">
    <property type="term" value="F:NAD+ synthase activity"/>
    <property type="evidence" value="ECO:0007669"/>
    <property type="project" value="UniProtKB-UniRule"/>
</dbReference>
<evidence type="ECO:0000259" key="10">
    <source>
        <dbReference type="PROSITE" id="PS50263"/>
    </source>
</evidence>
<dbReference type="Gene3D" id="3.40.50.620">
    <property type="entry name" value="HUPs"/>
    <property type="match status" value="1"/>
</dbReference>
<evidence type="ECO:0000256" key="6">
    <source>
        <dbReference type="ARBA" id="ARBA00023027"/>
    </source>
</evidence>
<dbReference type="InterPro" id="IPR014729">
    <property type="entry name" value="Rossmann-like_a/b/a_fold"/>
</dbReference>
<sequence>MKIAVAQINMTVGDFAGNADRIRQAVDAARAQGARLVVAPELALSGYPPEDLLLRDDFNDQCVAELQKLATYCLDIALVVGHPYREGRTRYNAASLLRHGRIEQIYFKQRLPNYQVFDEKRYFETGNRPCVFEIEGRKIGLTICEDLWFPEPAAQAKAAGAELLLSINASPYNRNKLAERYSVMGARVKETGLPLLYVHWVGGQDELVFDGASFAMDGTGALTYQAETFQEALDILEFEGSAAKGTMAPPLTEEEVIYRALMTGTRDYVNKNGFPGVMLGLSGGIDSALVLAIAVDALGPDRVHAVMMPSDYTASMSIEDAREMAKLQGVKYTEIAIKPMFDAFRAALAPSFEGRAEDATEENLQSRIRGTLLMAMSNKFGSIVVTTGNKSEMATGYATLYGDMAGGYAVIKDIVKTLVYRLSNWRNSKGRVIPQRVIDRAPSAELKPDQTDQDTLPPYEVLDVVVEKYMERDMTPEAIASLGYDIEAIRQVVRLIRVNEYKRRQAPPGVRITPRSFGKDWRYPITSGFRPKA</sequence>
<dbReference type="CDD" id="cd00553">
    <property type="entry name" value="NAD_synthase"/>
    <property type="match status" value="1"/>
</dbReference>
<feature type="active site" description="Nucleophile; for glutaminase activity" evidence="7">
    <location>
        <position position="144"/>
    </location>
</feature>
<feature type="binding site" evidence="7">
    <location>
        <position position="392"/>
    </location>
    <ligand>
        <name>deamido-NAD(+)</name>
        <dbReference type="ChEBI" id="CHEBI:58437"/>
        <note>ligand shared between two neighboring subunits</note>
    </ligand>
</feature>
<dbReference type="PIRSF" id="PIRSF006630">
    <property type="entry name" value="NADS_GAT"/>
    <property type="match status" value="1"/>
</dbReference>
<feature type="binding site" evidence="7">
    <location>
        <position position="387"/>
    </location>
    <ligand>
        <name>ATP</name>
        <dbReference type="ChEBI" id="CHEBI:30616"/>
    </ligand>
</feature>
<reference evidence="11 12" key="1">
    <citation type="submission" date="2020-04" db="EMBL/GenBank/DDBJ databases">
        <title>Usitatibacter rugosus gen. nov., sp. nov. and Usitatibacter palustris sp. nov., novel members of Usitatibacteraceae fam. nov. within the order Nitrosomonadales isolated from soil.</title>
        <authorList>
            <person name="Huber K.J."/>
            <person name="Neumann-Schaal M."/>
            <person name="Geppert A."/>
            <person name="Luckner M."/>
            <person name="Wanner G."/>
            <person name="Overmann J."/>
        </authorList>
    </citation>
    <scope>NUCLEOTIDE SEQUENCE [LARGE SCALE GENOMIC DNA]</scope>
    <source>
        <strain evidence="11 12">0125_3</strain>
    </source>
</reference>
<keyword evidence="3 7" id="KW-0436">Ligase</keyword>
<evidence type="ECO:0000313" key="12">
    <source>
        <dbReference type="Proteomes" id="UP000501534"/>
    </source>
</evidence>
<dbReference type="AlphaFoldDB" id="A0A6M4GYH4"/>
<dbReference type="Pfam" id="PF00795">
    <property type="entry name" value="CN_hydrolase"/>
    <property type="match status" value="1"/>
</dbReference>
<comment type="function">
    <text evidence="7">Catalyzes the ATP-dependent amidation of deamido-NAD to form NAD. Uses L-glutamine as a nitrogen source.</text>
</comment>
<dbReference type="Pfam" id="PF02540">
    <property type="entry name" value="NAD_synthase"/>
    <property type="match status" value="1"/>
</dbReference>
<feature type="active site" description="For glutaminase activity" evidence="7">
    <location>
        <position position="108"/>
    </location>
</feature>
<dbReference type="HAMAP" id="MF_02090">
    <property type="entry name" value="NadE_glutamine_dep"/>
    <property type="match status" value="1"/>
</dbReference>
<evidence type="ECO:0000256" key="8">
    <source>
        <dbReference type="PIRNR" id="PIRNR006630"/>
    </source>
</evidence>
<comment type="similarity">
    <text evidence="2 7 8">In the C-terminal section; belongs to the NAD synthetase family.</text>
</comment>
<dbReference type="PANTHER" id="PTHR23090:SF9">
    <property type="entry name" value="GLUTAMINE-DEPENDENT NAD(+) SYNTHETASE"/>
    <property type="match status" value="1"/>
</dbReference>
<evidence type="ECO:0000256" key="2">
    <source>
        <dbReference type="ARBA" id="ARBA00007145"/>
    </source>
</evidence>
<dbReference type="SUPFAM" id="SSF56317">
    <property type="entry name" value="Carbon-nitrogen hydrolase"/>
    <property type="match status" value="1"/>
</dbReference>
<dbReference type="GO" id="GO:0009435">
    <property type="term" value="P:NAD+ biosynthetic process"/>
    <property type="evidence" value="ECO:0007669"/>
    <property type="project" value="UniProtKB-UniRule"/>
</dbReference>
<evidence type="ECO:0000256" key="3">
    <source>
        <dbReference type="ARBA" id="ARBA00022598"/>
    </source>
</evidence>